<feature type="transmembrane region" description="Helical" evidence="1">
    <location>
        <begin position="247"/>
        <end position="266"/>
    </location>
</feature>
<feature type="transmembrane region" description="Helical" evidence="1">
    <location>
        <begin position="443"/>
        <end position="464"/>
    </location>
</feature>
<feature type="transmembrane region" description="Helical" evidence="1">
    <location>
        <begin position="111"/>
        <end position="133"/>
    </location>
</feature>
<name>A0AAF3EMB4_9BILA</name>
<keyword evidence="2" id="KW-1185">Reference proteome</keyword>
<feature type="transmembrane region" description="Helical" evidence="1">
    <location>
        <begin position="154"/>
        <end position="177"/>
    </location>
</feature>
<protein>
    <submittedName>
        <fullName evidence="3">Gustatory receptor</fullName>
    </submittedName>
</protein>
<keyword evidence="1" id="KW-0812">Transmembrane</keyword>
<feature type="transmembrane region" description="Helical" evidence="1">
    <location>
        <begin position="207"/>
        <end position="235"/>
    </location>
</feature>
<organism evidence="2 3">
    <name type="scientific">Mesorhabditis belari</name>
    <dbReference type="NCBI Taxonomy" id="2138241"/>
    <lineage>
        <taxon>Eukaryota</taxon>
        <taxon>Metazoa</taxon>
        <taxon>Ecdysozoa</taxon>
        <taxon>Nematoda</taxon>
        <taxon>Chromadorea</taxon>
        <taxon>Rhabditida</taxon>
        <taxon>Rhabditina</taxon>
        <taxon>Rhabditomorpha</taxon>
        <taxon>Rhabditoidea</taxon>
        <taxon>Rhabditidae</taxon>
        <taxon>Mesorhabditinae</taxon>
        <taxon>Mesorhabditis</taxon>
    </lineage>
</organism>
<keyword evidence="1" id="KW-0472">Membrane</keyword>
<evidence type="ECO:0000313" key="2">
    <source>
        <dbReference type="Proteomes" id="UP000887575"/>
    </source>
</evidence>
<dbReference type="Proteomes" id="UP000887575">
    <property type="component" value="Unassembled WGS sequence"/>
</dbReference>
<keyword evidence="1" id="KW-1133">Transmembrane helix</keyword>
<feature type="transmembrane region" description="Helical" evidence="1">
    <location>
        <begin position="372"/>
        <end position="392"/>
    </location>
</feature>
<accession>A0AAF3EMB4</accession>
<sequence>MYPFNRLASMNAGDERNHSRHQTIVPKSFMANIVEMSLLTNGWKEELGVPKDEEPFIDACSESPSQGPTMLPFRNVKCFSRSIGPVLQFLRMIAFFPGIFQNSNRRRDRRFIRAIYFLLYNFSILVILLNCFLSKVTIEQMMFYQSRFGLMHSLTVSSIVSGIKPLINAVVILIFIINIKAHYRLISTVDTVDLCFRAAFHTTPNTAQYICVFFCISFFFFFTPLILFVVEFFSFGEFIHLGSFLDFRFLLVPMLSLWNIVPLLYYDMYNRIVRFYCRILIHSLDKEHLKRHFSLKFYYEQFLRITNVQEAIGGLFNPYLFFSLAWSMAILCLSIYFVTQPSEDIFVTIAPEYQSVDFQILIKKKVKFAMSWSFIQVFVASLNVLMICWSGMQTNETTREIVDHVLRIVPDANADLDRFQISCFVHKMTTQFMWGMTVWRAFLLQRTTFFTLISVIITYAFLLLKLKENPELSPKSFNIQSSGNLNTTTTIMTTILMMNTTFIPSTTTATTTTTFGY</sequence>
<proteinExistence type="predicted"/>
<evidence type="ECO:0000256" key="1">
    <source>
        <dbReference type="SAM" id="Phobius"/>
    </source>
</evidence>
<evidence type="ECO:0000313" key="3">
    <source>
        <dbReference type="WBParaSite" id="MBELARI_LOCUS14875"/>
    </source>
</evidence>
<reference evidence="3" key="1">
    <citation type="submission" date="2024-02" db="UniProtKB">
        <authorList>
            <consortium name="WormBaseParasite"/>
        </authorList>
    </citation>
    <scope>IDENTIFICATION</scope>
</reference>
<dbReference type="WBParaSite" id="MBELARI_LOCUS14875">
    <property type="protein sequence ID" value="MBELARI_LOCUS14875"/>
    <property type="gene ID" value="MBELARI_LOCUS14875"/>
</dbReference>
<dbReference type="AlphaFoldDB" id="A0AAF3EMB4"/>
<feature type="transmembrane region" description="Helical" evidence="1">
    <location>
        <begin position="319"/>
        <end position="338"/>
    </location>
</feature>